<dbReference type="InterPro" id="IPR027417">
    <property type="entry name" value="P-loop_NTPase"/>
</dbReference>
<reference evidence="1 2" key="1">
    <citation type="submission" date="2022-10" db="EMBL/GenBank/DDBJ databases">
        <title>Chitinophaga nivalis PC15 sp. nov., isolated from Pyeongchang county, South Korea.</title>
        <authorList>
            <person name="Trinh H.N."/>
        </authorList>
    </citation>
    <scope>NUCLEOTIDE SEQUENCE [LARGE SCALE GENOMIC DNA]</scope>
    <source>
        <strain evidence="1 2">PC14</strain>
    </source>
</reference>
<sequence>MIDLSYDFIITLQNEVLRRFGVEVMLPGDCKHLSQSILDDTTKLVSETTLKRVFGFAVAQHSFSRYTLNTLSQYCQYKDWEDFQQHHYRQLNAATKSNSATAEPLDNSKWADLKTKADAVSHYTMLTLKNRSGITFSHTVHRSSCNAHIERFLESDYAATALIAPSGWGKSLALVHLAEYFWFGKEARYKEDICWFIHAHAAGSLLLKGFSLSTWLDNQMNLGNGENFREYFASHFDKKGGRLILIVDGFDEIAVAGEKLRMLYSKLEDFVYSNDLYPWVKVILSIRSSTWSEIFQQSQQYPAFRRYWYLGAEMDEETNINIPQLTEQEVKSILYNQQFDPATVRLFSESFLQKLRHPYYLQLFCQLNSGPDQTFVDEHLSLFEIVSRFIQNRVFNSPSNAFKIKIIEKLLALLDMGRTGIYTDKKLLLNQNAELFPAYKELLADNILVEENLSQEIMFHVKVRFAHTFLLEYFVAMHYLNSSNQEITEQVLLDILTHLPQSPYRIGVFRWLLRYAITHAQTESIIKMLHLPLANIEKSHLLEYLVLHYQHEGNNKGELKSIFPPGFFRKNLISSIINDEFIQFRKRKVLTALLGLAEATHDKLKIRSMLFTMALLQLDAEQCELELNNIKKLYPADETVTDLWVSPYEILLFIYEFLKFGIINENIREKIYSYPYYWNTTGNKNISVPQEIVFRNMGTVFILLGDNNHLLHFTQRLFETYPSLPHRKTDSFRLMLLCWQAQAFLGLGNTKSAERICRHTDQILKKYSSDYFGGKYLESLQKMLYASVYFNEHEFNKAIRIAETAVEAAQKLDFKILALMNFGLLQKIYQQLQMEKQKNDTLQQIELIRKSTSFKQAVSNFAR</sequence>
<evidence type="ECO:0000313" key="2">
    <source>
        <dbReference type="Proteomes" id="UP001207742"/>
    </source>
</evidence>
<accession>A0ABT3IUN8</accession>
<proteinExistence type="predicted"/>
<evidence type="ECO:0008006" key="3">
    <source>
        <dbReference type="Google" id="ProtNLM"/>
    </source>
</evidence>
<keyword evidence="2" id="KW-1185">Reference proteome</keyword>
<comment type="caution">
    <text evidence="1">The sequence shown here is derived from an EMBL/GenBank/DDBJ whole genome shotgun (WGS) entry which is preliminary data.</text>
</comment>
<protein>
    <recommendedName>
        <fullName evidence="3">NACHT domain-containing protein</fullName>
    </recommendedName>
</protein>
<gene>
    <name evidence="1" type="ORF">OL497_27580</name>
</gene>
<dbReference type="RefSeq" id="WP_264734496.1">
    <property type="nucleotide sequence ID" value="NZ_JAPDNR010000001.1"/>
</dbReference>
<organism evidence="1 2">
    <name type="scientific">Chitinophaga nivalis</name>
    <dbReference type="NCBI Taxonomy" id="2991709"/>
    <lineage>
        <taxon>Bacteria</taxon>
        <taxon>Pseudomonadati</taxon>
        <taxon>Bacteroidota</taxon>
        <taxon>Chitinophagia</taxon>
        <taxon>Chitinophagales</taxon>
        <taxon>Chitinophagaceae</taxon>
        <taxon>Chitinophaga</taxon>
    </lineage>
</organism>
<evidence type="ECO:0000313" key="1">
    <source>
        <dbReference type="EMBL" id="MCW3487691.1"/>
    </source>
</evidence>
<dbReference type="SUPFAM" id="SSF52540">
    <property type="entry name" value="P-loop containing nucleoside triphosphate hydrolases"/>
    <property type="match status" value="1"/>
</dbReference>
<dbReference type="Gene3D" id="3.40.50.300">
    <property type="entry name" value="P-loop containing nucleotide triphosphate hydrolases"/>
    <property type="match status" value="1"/>
</dbReference>
<dbReference type="EMBL" id="JAPDNS010000002">
    <property type="protein sequence ID" value="MCW3487691.1"/>
    <property type="molecule type" value="Genomic_DNA"/>
</dbReference>
<name>A0ABT3IUN8_9BACT</name>
<dbReference type="Proteomes" id="UP001207742">
    <property type="component" value="Unassembled WGS sequence"/>
</dbReference>